<dbReference type="InParanoid" id="A0A6J2RI49"/>
<keyword evidence="9" id="KW-0137">Centromere</keyword>
<feature type="compositionally biased region" description="Polar residues" evidence="11">
    <location>
        <begin position="116"/>
        <end position="127"/>
    </location>
</feature>
<dbReference type="GO" id="GO:0051301">
    <property type="term" value="P:cell division"/>
    <property type="evidence" value="ECO:0007669"/>
    <property type="project" value="UniProtKB-KW"/>
</dbReference>
<proteinExistence type="inferred from homology"/>
<evidence type="ECO:0000313" key="13">
    <source>
        <dbReference type="Proteomes" id="UP000504630"/>
    </source>
</evidence>
<dbReference type="GO" id="GO:0051233">
    <property type="term" value="C:spindle midzone"/>
    <property type="evidence" value="ECO:0007669"/>
    <property type="project" value="TreeGrafter"/>
</dbReference>
<evidence type="ECO:0000256" key="8">
    <source>
        <dbReference type="ARBA" id="ARBA00023306"/>
    </source>
</evidence>
<dbReference type="Proteomes" id="UP000504630">
    <property type="component" value="Chromosome 18"/>
</dbReference>
<dbReference type="GeneID" id="115023598"/>
<evidence type="ECO:0000256" key="7">
    <source>
        <dbReference type="ARBA" id="ARBA00023242"/>
    </source>
</evidence>
<keyword evidence="6" id="KW-0498">Mitosis</keyword>
<evidence type="ECO:0000313" key="14">
    <source>
        <dbReference type="RefSeq" id="XP_029310568.1"/>
    </source>
</evidence>
<comment type="subcellular location">
    <subcellularLocation>
        <location evidence="2">Chromosome</location>
        <location evidence="2">Centromere</location>
    </subcellularLocation>
    <subcellularLocation>
        <location evidence="1">Nucleus</location>
    </subcellularLocation>
</comment>
<dbReference type="GO" id="GO:0000775">
    <property type="term" value="C:chromosome, centromeric region"/>
    <property type="evidence" value="ECO:0007669"/>
    <property type="project" value="UniProtKB-SubCell"/>
</dbReference>
<keyword evidence="7" id="KW-0539">Nucleus</keyword>
<keyword evidence="4" id="KW-0158">Chromosome</keyword>
<evidence type="ECO:0000256" key="4">
    <source>
        <dbReference type="ARBA" id="ARBA00022454"/>
    </source>
</evidence>
<name>A0A6J2RI49_COTGO</name>
<dbReference type="PANTHER" id="PTHR16040:SF10">
    <property type="entry name" value="BOREALIN-2"/>
    <property type="match status" value="1"/>
</dbReference>
<comment type="similarity">
    <text evidence="3">Belongs to the borealin family.</text>
</comment>
<keyword evidence="10" id="KW-0175">Coiled coil</keyword>
<evidence type="ECO:0000259" key="12">
    <source>
        <dbReference type="Pfam" id="PF10444"/>
    </source>
</evidence>
<evidence type="ECO:0000256" key="2">
    <source>
        <dbReference type="ARBA" id="ARBA00004584"/>
    </source>
</evidence>
<dbReference type="Gene3D" id="6.10.250.1900">
    <property type="match status" value="1"/>
</dbReference>
<dbReference type="GO" id="GO:0005634">
    <property type="term" value="C:nucleus"/>
    <property type="evidence" value="ECO:0007669"/>
    <property type="project" value="UniProtKB-SubCell"/>
</dbReference>
<dbReference type="InterPro" id="IPR018867">
    <property type="entry name" value="Cell_div_borealin"/>
</dbReference>
<evidence type="ECO:0000256" key="6">
    <source>
        <dbReference type="ARBA" id="ARBA00022776"/>
    </source>
</evidence>
<dbReference type="GO" id="GO:0000070">
    <property type="term" value="P:mitotic sister chromatid segregation"/>
    <property type="evidence" value="ECO:0007669"/>
    <property type="project" value="TreeGrafter"/>
</dbReference>
<dbReference type="PANTHER" id="PTHR16040">
    <property type="entry name" value="AUSTRALIN, ISOFORM A-RELATED"/>
    <property type="match status" value="1"/>
</dbReference>
<feature type="region of interest" description="Disordered" evidence="11">
    <location>
        <begin position="96"/>
        <end position="152"/>
    </location>
</feature>
<accession>A0A6J2RI49</accession>
<organism evidence="13 14">
    <name type="scientific">Cottoperca gobio</name>
    <name type="common">Frogmouth</name>
    <name type="synonym">Aphritis gobio</name>
    <dbReference type="NCBI Taxonomy" id="56716"/>
    <lineage>
        <taxon>Eukaryota</taxon>
        <taxon>Metazoa</taxon>
        <taxon>Chordata</taxon>
        <taxon>Craniata</taxon>
        <taxon>Vertebrata</taxon>
        <taxon>Euteleostomi</taxon>
        <taxon>Actinopterygii</taxon>
        <taxon>Neopterygii</taxon>
        <taxon>Teleostei</taxon>
        <taxon>Neoteleostei</taxon>
        <taxon>Acanthomorphata</taxon>
        <taxon>Eupercaria</taxon>
        <taxon>Perciformes</taxon>
        <taxon>Notothenioidei</taxon>
        <taxon>Bovichtidae</taxon>
        <taxon>Cottoperca</taxon>
    </lineage>
</organism>
<evidence type="ECO:0000256" key="11">
    <source>
        <dbReference type="SAM" id="MobiDB-lite"/>
    </source>
</evidence>
<gene>
    <name evidence="14" type="primary">LOC115023598</name>
</gene>
<dbReference type="Pfam" id="PF10444">
    <property type="entry name" value="Nbl1_Borealin_N"/>
    <property type="match status" value="1"/>
</dbReference>
<evidence type="ECO:0000256" key="1">
    <source>
        <dbReference type="ARBA" id="ARBA00004123"/>
    </source>
</evidence>
<dbReference type="InterPro" id="IPR018851">
    <property type="entry name" value="Borealin_N"/>
</dbReference>
<keyword evidence="5" id="KW-0132">Cell division</keyword>
<sequence length="262" mass="29039">MPSRKAKNTGNAQIKERLSREMRDSRLTLFIQQFEKEAQERMNELEAKLENMLATVDKVFKVELMKLPPSLQNTRIGDLISEEDSSASEVTIAMKNESLEMQQPLRRAHSKRVKSTDSSPGQSSLGQKSSKTSKGAKGTKRTGKLVGSNSTGNLRQDLDDLIDAKRTQSLSTKNDQARPSSLRLRSVVSAGDLHCSMAGSAAHITVTTARGQTLSFSDEKQDEINFDLMDDVAWCQIQKLTSLMDHLSRRSRGDQDISPVGN</sequence>
<feature type="domain" description="Borealin N-terminal" evidence="12">
    <location>
        <begin position="28"/>
        <end position="81"/>
    </location>
</feature>
<reference evidence="14" key="1">
    <citation type="submission" date="2025-08" db="UniProtKB">
        <authorList>
            <consortium name="RefSeq"/>
        </authorList>
    </citation>
    <scope>IDENTIFICATION</scope>
</reference>
<feature type="coiled-coil region" evidence="10">
    <location>
        <begin position="31"/>
        <end position="62"/>
    </location>
</feature>
<evidence type="ECO:0000256" key="3">
    <source>
        <dbReference type="ARBA" id="ARBA00009914"/>
    </source>
</evidence>
<keyword evidence="8" id="KW-0131">Cell cycle</keyword>
<evidence type="ECO:0000256" key="9">
    <source>
        <dbReference type="ARBA" id="ARBA00023328"/>
    </source>
</evidence>
<protein>
    <submittedName>
        <fullName evidence="14">Borealin-2-like</fullName>
    </submittedName>
</protein>
<evidence type="ECO:0000256" key="5">
    <source>
        <dbReference type="ARBA" id="ARBA00022618"/>
    </source>
</evidence>
<evidence type="ECO:0000256" key="10">
    <source>
        <dbReference type="SAM" id="Coils"/>
    </source>
</evidence>
<dbReference type="KEGG" id="cgob:115023598"/>
<dbReference type="RefSeq" id="XP_029310568.1">
    <property type="nucleotide sequence ID" value="XM_029454708.1"/>
</dbReference>
<dbReference type="GO" id="GO:0032133">
    <property type="term" value="C:chromosome passenger complex"/>
    <property type="evidence" value="ECO:0007669"/>
    <property type="project" value="TreeGrafter"/>
</dbReference>
<dbReference type="AlphaFoldDB" id="A0A6J2RI49"/>
<dbReference type="OrthoDB" id="6360905at2759"/>
<keyword evidence="13" id="KW-1185">Reference proteome</keyword>